<gene>
    <name evidence="1" type="ORF">MM415B00713_0016</name>
</gene>
<evidence type="ECO:0000313" key="1">
    <source>
        <dbReference type="EMBL" id="QJA62846.1"/>
    </source>
</evidence>
<organism evidence="1">
    <name type="scientific">viral metagenome</name>
    <dbReference type="NCBI Taxonomy" id="1070528"/>
    <lineage>
        <taxon>unclassified sequences</taxon>
        <taxon>metagenomes</taxon>
        <taxon>organismal metagenomes</taxon>
    </lineage>
</organism>
<proteinExistence type="predicted"/>
<reference evidence="1" key="1">
    <citation type="submission" date="2020-03" db="EMBL/GenBank/DDBJ databases">
        <title>The deep terrestrial virosphere.</title>
        <authorList>
            <person name="Holmfeldt K."/>
            <person name="Nilsson E."/>
            <person name="Simone D."/>
            <person name="Lopez-Fernandez M."/>
            <person name="Wu X."/>
            <person name="de Brujin I."/>
            <person name="Lundin D."/>
            <person name="Andersson A."/>
            <person name="Bertilsson S."/>
            <person name="Dopson M."/>
        </authorList>
    </citation>
    <scope>NUCLEOTIDE SEQUENCE</scope>
    <source>
        <strain evidence="1">MM415B00713</strain>
    </source>
</reference>
<accession>A0A6M3IYS5</accession>
<protein>
    <submittedName>
        <fullName evidence="1">Uncharacterized protein</fullName>
    </submittedName>
</protein>
<dbReference type="AlphaFoldDB" id="A0A6M3IYS5"/>
<name>A0A6M3IYS5_9ZZZZ</name>
<sequence>MFVVKRFNKLHIVSYGRLQDVRNVLGVCIDEGISVEEAKKYLDHLFELNEDSKKRVDRMRIKREKVKSNRHPDYCFLDSLRSTFFDHVVKFLEISGDDSITKGDAEFFRNVKEKR</sequence>
<dbReference type="EMBL" id="MT141483">
    <property type="protein sequence ID" value="QJA62846.1"/>
    <property type="molecule type" value="Genomic_DNA"/>
</dbReference>